<gene>
    <name evidence="1" type="ORF">SCLCIDRAFT_1213075</name>
</gene>
<reference evidence="2" key="2">
    <citation type="submission" date="2015-01" db="EMBL/GenBank/DDBJ databases">
        <title>Evolutionary Origins and Diversification of the Mycorrhizal Mutualists.</title>
        <authorList>
            <consortium name="DOE Joint Genome Institute"/>
            <consortium name="Mycorrhizal Genomics Consortium"/>
            <person name="Kohler A."/>
            <person name="Kuo A."/>
            <person name="Nagy L.G."/>
            <person name="Floudas D."/>
            <person name="Copeland A."/>
            <person name="Barry K.W."/>
            <person name="Cichocki N."/>
            <person name="Veneault-Fourrey C."/>
            <person name="LaButti K."/>
            <person name="Lindquist E.A."/>
            <person name="Lipzen A."/>
            <person name="Lundell T."/>
            <person name="Morin E."/>
            <person name="Murat C."/>
            <person name="Riley R."/>
            <person name="Ohm R."/>
            <person name="Sun H."/>
            <person name="Tunlid A."/>
            <person name="Henrissat B."/>
            <person name="Grigoriev I.V."/>
            <person name="Hibbett D.S."/>
            <person name="Martin F."/>
        </authorList>
    </citation>
    <scope>NUCLEOTIDE SEQUENCE [LARGE SCALE GENOMIC DNA]</scope>
    <source>
        <strain evidence="2">Foug A</strain>
    </source>
</reference>
<proteinExistence type="predicted"/>
<sequence length="67" mass="7333">MGCYVDERLTISHCPLSDSRSNHNTYIALSAASQILPLTLLCILISRANVRCHPTISIYPSAEKCGL</sequence>
<reference evidence="1 2" key="1">
    <citation type="submission" date="2014-04" db="EMBL/GenBank/DDBJ databases">
        <authorList>
            <consortium name="DOE Joint Genome Institute"/>
            <person name="Kuo A."/>
            <person name="Kohler A."/>
            <person name="Nagy L.G."/>
            <person name="Floudas D."/>
            <person name="Copeland A."/>
            <person name="Barry K.W."/>
            <person name="Cichocki N."/>
            <person name="Veneault-Fourrey C."/>
            <person name="LaButti K."/>
            <person name="Lindquist E.A."/>
            <person name="Lipzen A."/>
            <person name="Lundell T."/>
            <person name="Morin E."/>
            <person name="Murat C."/>
            <person name="Sun H."/>
            <person name="Tunlid A."/>
            <person name="Henrissat B."/>
            <person name="Grigoriev I.V."/>
            <person name="Hibbett D.S."/>
            <person name="Martin F."/>
            <person name="Nordberg H.P."/>
            <person name="Cantor M.N."/>
            <person name="Hua S.X."/>
        </authorList>
    </citation>
    <scope>NUCLEOTIDE SEQUENCE [LARGE SCALE GENOMIC DNA]</scope>
    <source>
        <strain evidence="1 2">Foug A</strain>
    </source>
</reference>
<protein>
    <submittedName>
        <fullName evidence="1">Uncharacterized protein</fullName>
    </submittedName>
</protein>
<evidence type="ECO:0000313" key="2">
    <source>
        <dbReference type="Proteomes" id="UP000053989"/>
    </source>
</evidence>
<dbReference type="EMBL" id="KN822027">
    <property type="protein sequence ID" value="KIM64562.1"/>
    <property type="molecule type" value="Genomic_DNA"/>
</dbReference>
<dbReference type="Proteomes" id="UP000053989">
    <property type="component" value="Unassembled WGS sequence"/>
</dbReference>
<organism evidence="1 2">
    <name type="scientific">Scleroderma citrinum Foug A</name>
    <dbReference type="NCBI Taxonomy" id="1036808"/>
    <lineage>
        <taxon>Eukaryota</taxon>
        <taxon>Fungi</taxon>
        <taxon>Dikarya</taxon>
        <taxon>Basidiomycota</taxon>
        <taxon>Agaricomycotina</taxon>
        <taxon>Agaricomycetes</taxon>
        <taxon>Agaricomycetidae</taxon>
        <taxon>Boletales</taxon>
        <taxon>Sclerodermatineae</taxon>
        <taxon>Sclerodermataceae</taxon>
        <taxon>Scleroderma</taxon>
    </lineage>
</organism>
<dbReference type="AlphaFoldDB" id="A0A0C3AI19"/>
<evidence type="ECO:0000313" key="1">
    <source>
        <dbReference type="EMBL" id="KIM64562.1"/>
    </source>
</evidence>
<dbReference type="InParanoid" id="A0A0C3AI19"/>
<keyword evidence="2" id="KW-1185">Reference proteome</keyword>
<name>A0A0C3AI19_9AGAM</name>
<dbReference type="HOGENOM" id="CLU_2813912_0_0_1"/>
<accession>A0A0C3AI19</accession>